<keyword evidence="7" id="KW-1003">Cell membrane</keyword>
<dbReference type="FunFam" id="3.40.50.300:FF:001402">
    <property type="entry name" value="Discs, large homolog 3 (Drosophila)"/>
    <property type="match status" value="1"/>
</dbReference>
<dbReference type="Pfam" id="PF09058">
    <property type="entry name" value="L27_1"/>
    <property type="match status" value="1"/>
</dbReference>
<name>A0A4W6C387_LATCA</name>
<dbReference type="SUPFAM" id="SSF52540">
    <property type="entry name" value="P-loop containing nucleoside triphosphate hydrolases"/>
    <property type="match status" value="1"/>
</dbReference>
<dbReference type="GO" id="GO:0005789">
    <property type="term" value="C:endoplasmic reticulum membrane"/>
    <property type="evidence" value="ECO:0007669"/>
    <property type="project" value="UniProtKB-SubCell"/>
</dbReference>
<reference evidence="17" key="2">
    <citation type="submission" date="2025-08" db="UniProtKB">
        <authorList>
            <consortium name="Ensembl"/>
        </authorList>
    </citation>
    <scope>IDENTIFICATION</scope>
</reference>
<dbReference type="GO" id="GO:0043113">
    <property type="term" value="P:receptor clustering"/>
    <property type="evidence" value="ECO:0007669"/>
    <property type="project" value="TreeGrafter"/>
</dbReference>
<evidence type="ECO:0000256" key="3">
    <source>
        <dbReference type="ARBA" id="ARBA00004282"/>
    </source>
</evidence>
<feature type="domain" description="L27" evidence="16">
    <location>
        <begin position="1"/>
        <end position="32"/>
    </location>
</feature>
<dbReference type="GO" id="GO:0045197">
    <property type="term" value="P:establishment or maintenance of epithelial cell apical/basal polarity"/>
    <property type="evidence" value="ECO:0007669"/>
    <property type="project" value="TreeGrafter"/>
</dbReference>
<dbReference type="GO" id="GO:0019901">
    <property type="term" value="F:protein kinase binding"/>
    <property type="evidence" value="ECO:0007669"/>
    <property type="project" value="TreeGrafter"/>
</dbReference>
<dbReference type="GO" id="GO:0070161">
    <property type="term" value="C:anchoring junction"/>
    <property type="evidence" value="ECO:0007669"/>
    <property type="project" value="UniProtKB-SubCell"/>
</dbReference>
<dbReference type="PROSITE" id="PS51022">
    <property type="entry name" value="L27"/>
    <property type="match status" value="1"/>
</dbReference>
<comment type="subcellular location">
    <subcellularLocation>
        <location evidence="2">Apical cell membrane</location>
    </subcellularLocation>
    <subcellularLocation>
        <location evidence="3">Cell junction</location>
    </subcellularLocation>
    <subcellularLocation>
        <location evidence="1">Cell membrane</location>
        <topology evidence="1">Peripheral membrane protein</topology>
    </subcellularLocation>
    <subcellularLocation>
        <location evidence="4">Endoplasmic reticulum membrane</location>
    </subcellularLocation>
</comment>
<dbReference type="Gene3D" id="1.10.287.470">
    <property type="entry name" value="Helix hairpin bin"/>
    <property type="match status" value="1"/>
</dbReference>
<dbReference type="SMART" id="SM00072">
    <property type="entry name" value="GuKc"/>
    <property type="match status" value="1"/>
</dbReference>
<dbReference type="GO" id="GO:0007268">
    <property type="term" value="P:chemical synaptic transmission"/>
    <property type="evidence" value="ECO:0007669"/>
    <property type="project" value="InterPro"/>
</dbReference>
<dbReference type="InterPro" id="IPR019583">
    <property type="entry name" value="DLG1-4_PDZ_assoc"/>
</dbReference>
<dbReference type="Pfam" id="PF00595">
    <property type="entry name" value="PDZ"/>
    <property type="match status" value="3"/>
</dbReference>
<dbReference type="InterPro" id="IPR015143">
    <property type="entry name" value="L27_1"/>
</dbReference>
<feature type="compositionally biased region" description="Basic and acidic residues" evidence="13">
    <location>
        <begin position="63"/>
        <end position="79"/>
    </location>
</feature>
<dbReference type="Ensembl" id="ENSLCAT00010008164.1">
    <property type="protein sequence ID" value="ENSLCAP00010007973.1"/>
    <property type="gene ID" value="ENSLCAG00010002790.1"/>
</dbReference>
<dbReference type="InterPro" id="IPR004172">
    <property type="entry name" value="L27_dom"/>
</dbReference>
<dbReference type="CDD" id="cd06724">
    <property type="entry name" value="PDZ2_Dlg1-2-4-like"/>
    <property type="match status" value="1"/>
</dbReference>
<evidence type="ECO:0000256" key="12">
    <source>
        <dbReference type="ARBA" id="ARBA00044189"/>
    </source>
</evidence>
<evidence type="ECO:0000256" key="2">
    <source>
        <dbReference type="ARBA" id="ARBA00004221"/>
    </source>
</evidence>
<keyword evidence="6" id="KW-0728">SH3 domain</keyword>
<dbReference type="InterPro" id="IPR036034">
    <property type="entry name" value="PDZ_sf"/>
</dbReference>
<dbReference type="InterPro" id="IPR020590">
    <property type="entry name" value="Guanylate_kinase_CS"/>
</dbReference>
<comment type="similarity">
    <text evidence="5">Belongs to the MAGUK family.</text>
</comment>
<dbReference type="InterPro" id="IPR036892">
    <property type="entry name" value="L27_dom_sf"/>
</dbReference>
<dbReference type="GO" id="GO:0098839">
    <property type="term" value="C:postsynaptic density membrane"/>
    <property type="evidence" value="ECO:0007669"/>
    <property type="project" value="TreeGrafter"/>
</dbReference>
<evidence type="ECO:0000256" key="5">
    <source>
        <dbReference type="ARBA" id="ARBA00007014"/>
    </source>
</evidence>
<proteinExistence type="inferred from homology"/>
<dbReference type="Gene3D" id="3.40.50.300">
    <property type="entry name" value="P-loop containing nucleotide triphosphate hydrolases"/>
    <property type="match status" value="1"/>
</dbReference>
<dbReference type="GO" id="GO:0035255">
    <property type="term" value="F:ionotropic glutamate receptor binding"/>
    <property type="evidence" value="ECO:0007669"/>
    <property type="project" value="TreeGrafter"/>
</dbReference>
<dbReference type="Gene3D" id="2.30.42.10">
    <property type="match status" value="3"/>
</dbReference>
<dbReference type="GO" id="GO:0099072">
    <property type="term" value="P:regulation of postsynaptic membrane neurotransmitter receptor levels"/>
    <property type="evidence" value="ECO:0007669"/>
    <property type="project" value="TreeGrafter"/>
</dbReference>
<dbReference type="Pfam" id="PF00625">
    <property type="entry name" value="Guanylate_kin"/>
    <property type="match status" value="1"/>
</dbReference>
<reference evidence="17" key="3">
    <citation type="submission" date="2025-09" db="UniProtKB">
        <authorList>
            <consortium name="Ensembl"/>
        </authorList>
    </citation>
    <scope>IDENTIFICATION</scope>
</reference>
<keyword evidence="10" id="KW-0965">Cell junction</keyword>
<dbReference type="SMART" id="SM01277">
    <property type="entry name" value="MAGUK_N_PEST"/>
    <property type="match status" value="1"/>
</dbReference>
<dbReference type="GO" id="GO:0031594">
    <property type="term" value="C:neuromuscular junction"/>
    <property type="evidence" value="ECO:0007669"/>
    <property type="project" value="InterPro"/>
</dbReference>
<feature type="domain" description="PDZ" evidence="15">
    <location>
        <begin position="391"/>
        <end position="472"/>
    </location>
</feature>
<evidence type="ECO:0000256" key="8">
    <source>
        <dbReference type="ARBA" id="ARBA00022737"/>
    </source>
</evidence>
<dbReference type="SMART" id="SM00228">
    <property type="entry name" value="PDZ"/>
    <property type="match status" value="3"/>
</dbReference>
<dbReference type="GeneTree" id="ENSGT00940000164867"/>
<evidence type="ECO:0000256" key="7">
    <source>
        <dbReference type="ARBA" id="ARBA00022475"/>
    </source>
</evidence>
<evidence type="ECO:0000256" key="9">
    <source>
        <dbReference type="ARBA" id="ARBA00022824"/>
    </source>
</evidence>
<protein>
    <recommendedName>
        <fullName evidence="12">Disks large homolog 1</fullName>
    </recommendedName>
</protein>
<feature type="region of interest" description="Disordered" evidence="13">
    <location>
        <begin position="38"/>
        <end position="79"/>
    </location>
</feature>
<keyword evidence="9" id="KW-0256">Endoplasmic reticulum</keyword>
<dbReference type="Pfam" id="PF10608">
    <property type="entry name" value="MAGUK_N_PEST"/>
    <property type="match status" value="1"/>
</dbReference>
<feature type="region of interest" description="Disordered" evidence="13">
    <location>
        <begin position="355"/>
        <end position="385"/>
    </location>
</feature>
<evidence type="ECO:0000256" key="11">
    <source>
        <dbReference type="ARBA" id="ARBA00023136"/>
    </source>
</evidence>
<keyword evidence="18" id="KW-1185">Reference proteome</keyword>
<evidence type="ECO:0000256" key="13">
    <source>
        <dbReference type="SAM" id="MobiDB-lite"/>
    </source>
</evidence>
<dbReference type="SUPFAM" id="SSF50156">
    <property type="entry name" value="PDZ domain-like"/>
    <property type="match status" value="3"/>
</dbReference>
<feature type="domain" description="PDZ" evidence="15">
    <location>
        <begin position="240"/>
        <end position="327"/>
    </location>
</feature>
<dbReference type="InterPro" id="IPR019590">
    <property type="entry name" value="DLG1_PEST_dom"/>
</dbReference>
<dbReference type="GO" id="GO:0097120">
    <property type="term" value="P:receptor localization to synapse"/>
    <property type="evidence" value="ECO:0007669"/>
    <property type="project" value="TreeGrafter"/>
</dbReference>
<dbReference type="SUPFAM" id="SSF101288">
    <property type="entry name" value="L27 domain"/>
    <property type="match status" value="1"/>
</dbReference>
<dbReference type="AlphaFoldDB" id="A0A4W6C387"/>
<evidence type="ECO:0000259" key="16">
    <source>
        <dbReference type="PROSITE" id="PS51022"/>
    </source>
</evidence>
<dbReference type="Gene3D" id="2.30.30.40">
    <property type="entry name" value="SH3 Domains"/>
    <property type="match status" value="1"/>
</dbReference>
<dbReference type="PANTHER" id="PTHR23119:SF5">
    <property type="entry name" value="DISKS LARGE HOMOLOG 1"/>
    <property type="match status" value="1"/>
</dbReference>
<dbReference type="InterPro" id="IPR008145">
    <property type="entry name" value="GK/Ca_channel_bsu"/>
</dbReference>
<dbReference type="GO" id="GO:0043005">
    <property type="term" value="C:neuron projection"/>
    <property type="evidence" value="ECO:0007669"/>
    <property type="project" value="InterPro"/>
</dbReference>
<sequence>DQRQVINVFQSQLFSALLDIQEYYELTILADSKCSVDQTDDPGNLPASHSLPVQLSGVGSGTMERERERSLGRDGSLGRHSDLRGAELVQVAERQLSQIQHVHGYVTHTHITPAQVTKSGRPSLWLWLFISMPNNTHTHTHTHMDCTLSDYEYEEITLERGNSGLGFSIAGGTDNPHIGEDPSIFITKIIPGGAAAQNGRLRVNDCIVTHSGAVEALKEAGGLVRLCIRRRRSLTERIMDIKLVKGPKGLGFSIAGGVGNQHVPGDNSIYVTKIIEGGAAHKDGRLQIGDKLVAVNGSCLEEVTHEEAVAALKSTPDVVYLRVAKHTSLFINDNFPPPDVTNSYSPHQDNHISPYMSGSQSVSPAPLTTPRYSPLPRAMTGDDDVPREPRRVVLQRGSTGLGFNIVGGEDGEGIFISFILAGGPADLCGELRKGDRILSVNGVDLSSATHEQAAAALKNAGQTVTIVAQYRPEEYSRFEAKIHDLREQMMTSSVSSSSTSLRSTQKRTLYETFLTYQPVMQQEVNYTRPVIVLGPMKDRVNDDLISEFPDKFGSCVPHTTRPRRDYEVDGRDYHFMSSRELMEQEIQEHKFIEAGQYNNHLYGTSIQSVREVADKGKHCILDVSGNAIKRLQMAGLHPIAIFIRPRNVDNILEMNKRFTEEQARKTYDRAVKLEQEFTEYFTAIVQGSSLEEVYSQVKQIIEEQSGPYIWVPTKERL</sequence>
<feature type="domain" description="PDZ" evidence="15">
    <location>
        <begin position="155"/>
        <end position="232"/>
    </location>
</feature>
<accession>A0A4W6C387</accession>
<dbReference type="Pfam" id="PF10600">
    <property type="entry name" value="PDZ_assoc"/>
    <property type="match status" value="1"/>
</dbReference>
<dbReference type="InterPro" id="IPR016313">
    <property type="entry name" value="DLG1-like"/>
</dbReference>
<dbReference type="PANTHER" id="PTHR23119">
    <property type="entry name" value="DISCS LARGE"/>
    <property type="match status" value="1"/>
</dbReference>
<dbReference type="FunFam" id="2.30.42.10:FF:000049">
    <property type="entry name" value="disks large homolog 1 isoform X1"/>
    <property type="match status" value="1"/>
</dbReference>
<dbReference type="PROSITE" id="PS50106">
    <property type="entry name" value="PDZ"/>
    <property type="match status" value="3"/>
</dbReference>
<dbReference type="CDD" id="cd06723">
    <property type="entry name" value="PDZ1_Dlg1-2-4-like"/>
    <property type="match status" value="1"/>
</dbReference>
<dbReference type="GO" id="GO:0016323">
    <property type="term" value="C:basolateral plasma membrane"/>
    <property type="evidence" value="ECO:0007669"/>
    <property type="project" value="TreeGrafter"/>
</dbReference>
<dbReference type="PIRSF" id="PIRSF001741">
    <property type="entry name" value="MAGUK_DLGH"/>
    <property type="match status" value="1"/>
</dbReference>
<evidence type="ECO:0000259" key="15">
    <source>
        <dbReference type="PROSITE" id="PS50106"/>
    </source>
</evidence>
<evidence type="ECO:0000313" key="18">
    <source>
        <dbReference type="Proteomes" id="UP000314980"/>
    </source>
</evidence>
<dbReference type="GO" id="GO:0016324">
    <property type="term" value="C:apical plasma membrane"/>
    <property type="evidence" value="ECO:0007669"/>
    <property type="project" value="UniProtKB-SubCell"/>
</dbReference>
<evidence type="ECO:0000256" key="1">
    <source>
        <dbReference type="ARBA" id="ARBA00004202"/>
    </source>
</evidence>
<organism evidence="17 18">
    <name type="scientific">Lates calcarifer</name>
    <name type="common">Barramundi</name>
    <name type="synonym">Holocentrus calcarifer</name>
    <dbReference type="NCBI Taxonomy" id="8187"/>
    <lineage>
        <taxon>Eukaryota</taxon>
        <taxon>Metazoa</taxon>
        <taxon>Chordata</taxon>
        <taxon>Craniata</taxon>
        <taxon>Vertebrata</taxon>
        <taxon>Euteleostomi</taxon>
        <taxon>Actinopterygii</taxon>
        <taxon>Neopterygii</taxon>
        <taxon>Teleostei</taxon>
        <taxon>Neoteleostei</taxon>
        <taxon>Acanthomorphata</taxon>
        <taxon>Carangaria</taxon>
        <taxon>Carangaria incertae sedis</taxon>
        <taxon>Centropomidae</taxon>
        <taxon>Lates</taxon>
    </lineage>
</organism>
<reference evidence="18" key="1">
    <citation type="submission" date="2015-09" db="EMBL/GenBank/DDBJ databases">
        <authorList>
            <person name="Sai Rama Sridatta P."/>
        </authorList>
    </citation>
    <scope>NUCLEOTIDE SEQUENCE [LARGE SCALE GENOMIC DNA]</scope>
</reference>
<keyword evidence="8" id="KW-0677">Repeat</keyword>
<dbReference type="FunFam" id="3.30.63.10:FF:000001">
    <property type="entry name" value="Disks large homolog 1 isoform 2"/>
    <property type="match status" value="1"/>
</dbReference>
<feature type="domain" description="Guanylate kinase-like" evidence="14">
    <location>
        <begin position="527"/>
        <end position="702"/>
    </location>
</feature>
<dbReference type="InterPro" id="IPR008144">
    <property type="entry name" value="Guanylate_kin-like_dom"/>
</dbReference>
<dbReference type="Gene3D" id="3.30.63.10">
    <property type="entry name" value="Guanylate Kinase phosphate binding domain"/>
    <property type="match status" value="1"/>
</dbReference>
<dbReference type="CDD" id="cd00071">
    <property type="entry name" value="GMPK"/>
    <property type="match status" value="1"/>
</dbReference>
<dbReference type="CDD" id="cd06795">
    <property type="entry name" value="PDZ3_Dlg1-2-4-like"/>
    <property type="match status" value="1"/>
</dbReference>
<evidence type="ECO:0000313" key="17">
    <source>
        <dbReference type="Ensembl" id="ENSLCAP00010007973.1"/>
    </source>
</evidence>
<dbReference type="InterPro" id="IPR001478">
    <property type="entry name" value="PDZ"/>
</dbReference>
<evidence type="ECO:0000256" key="6">
    <source>
        <dbReference type="ARBA" id="ARBA00022443"/>
    </source>
</evidence>
<dbReference type="Proteomes" id="UP000314980">
    <property type="component" value="Unassembled WGS sequence"/>
</dbReference>
<dbReference type="PROSITE" id="PS00856">
    <property type="entry name" value="GUANYLATE_KINASE_1"/>
    <property type="match status" value="1"/>
</dbReference>
<keyword evidence="11" id="KW-0472">Membrane</keyword>
<evidence type="ECO:0000259" key="14">
    <source>
        <dbReference type="PROSITE" id="PS50052"/>
    </source>
</evidence>
<dbReference type="FunFam" id="2.30.42.10:FF:000001">
    <property type="entry name" value="Disks large homolog 1 isoform 2"/>
    <property type="match status" value="1"/>
</dbReference>
<dbReference type="PROSITE" id="PS50052">
    <property type="entry name" value="GUANYLATE_KINASE_2"/>
    <property type="match status" value="1"/>
</dbReference>
<evidence type="ECO:0000256" key="10">
    <source>
        <dbReference type="ARBA" id="ARBA00022949"/>
    </source>
</evidence>
<dbReference type="GO" id="GO:0098609">
    <property type="term" value="P:cell-cell adhesion"/>
    <property type="evidence" value="ECO:0007669"/>
    <property type="project" value="TreeGrafter"/>
</dbReference>
<dbReference type="InterPro" id="IPR027417">
    <property type="entry name" value="P-loop_NTPase"/>
</dbReference>
<evidence type="ECO:0000256" key="4">
    <source>
        <dbReference type="ARBA" id="ARBA00004586"/>
    </source>
</evidence>
<dbReference type="InterPro" id="IPR050614">
    <property type="entry name" value="Synaptic_Scaffolding_LAP-MAGUK"/>
</dbReference>